<proteinExistence type="predicted"/>
<dbReference type="Proteomes" id="UP000006690">
    <property type="component" value="Chromosome"/>
</dbReference>
<dbReference type="AlphaFoldDB" id="A0A0H3KT52"/>
<dbReference type="EMBL" id="AP012032">
    <property type="protein sequence ID" value="BAK10219.1"/>
    <property type="molecule type" value="Genomic_DNA"/>
</dbReference>
<organism evidence="1 2">
    <name type="scientific">Pantoea ananatis (strain AJ13355)</name>
    <dbReference type="NCBI Taxonomy" id="932677"/>
    <lineage>
        <taxon>Bacteria</taxon>
        <taxon>Pseudomonadati</taxon>
        <taxon>Pseudomonadota</taxon>
        <taxon>Gammaproteobacteria</taxon>
        <taxon>Enterobacterales</taxon>
        <taxon>Erwiniaceae</taxon>
        <taxon>Pantoea</taxon>
    </lineage>
</organism>
<protein>
    <submittedName>
        <fullName evidence="1">Uncharacterized protein</fullName>
    </submittedName>
</protein>
<gene>
    <name evidence="1" type="ordered locus">PAJ_0139</name>
</gene>
<dbReference type="HOGENOM" id="CLU_068023_0_0_6"/>
<evidence type="ECO:0000313" key="2">
    <source>
        <dbReference type="Proteomes" id="UP000006690"/>
    </source>
</evidence>
<dbReference type="KEGG" id="paj:PAJ_0139"/>
<reference evidence="2" key="1">
    <citation type="journal article" date="2012" name="Appl. Microbiol. Biotechnol.">
        <title>The complete genome sequence of Pantoea ananatis AJ13355, an organism with great biotechnological potential.</title>
        <authorList>
            <person name="Hara Y."/>
            <person name="Kadotani N."/>
            <person name="Izui H."/>
            <person name="Katashkina J.I."/>
            <person name="Kuvaeva T.M."/>
            <person name="Andreeva I.G."/>
            <person name="Golubeva L.I."/>
            <person name="Malko D.B."/>
            <person name="Makeev V.J."/>
            <person name="Mashko S.V."/>
            <person name="Kozlov Y.I."/>
        </authorList>
    </citation>
    <scope>NUCLEOTIDE SEQUENCE [LARGE SCALE GENOMIC DNA]</scope>
    <source>
        <strain evidence="2">AJ13355</strain>
    </source>
</reference>
<sequence>MKLKTYLLPVADKKEPPSGGSFRSLRLFGHCCNFSSKISLNFFDAFAHFKADEVDHVSALLFQRLANGFAWIDNECLTGQRDFAGEFLHTAFNHLLCDLFWLTRLHRDVQLNLVFFINHFRRNVFWLNKLRFACRNVHCDLFDQIFVSAFSRNQNADTCAVQVAAQFFAFQKSNATNVDVLADFSNQGNTFFFELCFQHFNVGDAVSRSSVKNFISKRLETAVFCYEVSLAVHFQNHTVVTNDFGFDYAISSNVTRFFRCFNCARLTHVFNRQLDVAARFSQRFFAVHHACASTLTQFFYQCSGNFSHSRILGSYLSTSASEGTYLRKIYSVPPS</sequence>
<accession>A0A0H3KT52</accession>
<evidence type="ECO:0000313" key="1">
    <source>
        <dbReference type="EMBL" id="BAK10219.1"/>
    </source>
</evidence>
<name>A0A0H3KT52_PANAA</name>
<dbReference type="eggNOG" id="ENOG502Z8VW">
    <property type="taxonomic scope" value="Bacteria"/>
</dbReference>